<dbReference type="PANTHER" id="PTHR31569">
    <property type="entry name" value="SWIM-TYPE DOMAIN-CONTAINING PROTEIN"/>
    <property type="match status" value="1"/>
</dbReference>
<evidence type="ECO:0000256" key="1">
    <source>
        <dbReference type="SAM" id="MobiDB-lite"/>
    </source>
</evidence>
<feature type="compositionally biased region" description="Acidic residues" evidence="1">
    <location>
        <begin position="71"/>
        <end position="82"/>
    </location>
</feature>
<feature type="compositionally biased region" description="Basic and acidic residues" evidence="1">
    <location>
        <begin position="13"/>
        <end position="24"/>
    </location>
</feature>
<feature type="region of interest" description="Disordered" evidence="1">
    <location>
        <begin position="36"/>
        <end position="153"/>
    </location>
</feature>
<organism evidence="2 3">
    <name type="scientific">Phytophthora nicotianae (strain INRA-310)</name>
    <name type="common">Phytophthora parasitica</name>
    <dbReference type="NCBI Taxonomy" id="761204"/>
    <lineage>
        <taxon>Eukaryota</taxon>
        <taxon>Sar</taxon>
        <taxon>Stramenopiles</taxon>
        <taxon>Oomycota</taxon>
        <taxon>Peronosporomycetes</taxon>
        <taxon>Peronosporales</taxon>
        <taxon>Peronosporaceae</taxon>
        <taxon>Phytophthora</taxon>
    </lineage>
</organism>
<dbReference type="EMBL" id="KI669575">
    <property type="protein sequence ID" value="ETN13374.1"/>
    <property type="molecule type" value="Genomic_DNA"/>
</dbReference>
<dbReference type="InterPro" id="IPR052579">
    <property type="entry name" value="Zinc_finger_SWIM"/>
</dbReference>
<gene>
    <name evidence="2" type="ORF">PPTG_22343</name>
</gene>
<reference evidence="2 3" key="2">
    <citation type="submission" date="2013-11" db="EMBL/GenBank/DDBJ databases">
        <title>The Genome Sequence of Phytophthora parasitica INRA-310.</title>
        <authorList>
            <consortium name="The Broad Institute Genomics Platform"/>
            <person name="Russ C."/>
            <person name="Tyler B."/>
            <person name="Panabieres F."/>
            <person name="Shan W."/>
            <person name="Tripathy S."/>
            <person name="Grunwald N."/>
            <person name="Machado M."/>
            <person name="Johnson C.S."/>
            <person name="Arredondo F."/>
            <person name="Hong C."/>
            <person name="Coffey M."/>
            <person name="Young S.K."/>
            <person name="Zeng Q."/>
            <person name="Gargeya S."/>
            <person name="Fitzgerald M."/>
            <person name="Abouelleil A."/>
            <person name="Alvarado L."/>
            <person name="Chapman S.B."/>
            <person name="Gainer-Dewar J."/>
            <person name="Goldberg J."/>
            <person name="Griggs A."/>
            <person name="Gujja S."/>
            <person name="Hansen M."/>
            <person name="Howarth C."/>
            <person name="Imamovic A."/>
            <person name="Ireland A."/>
            <person name="Larimer J."/>
            <person name="McCowan C."/>
            <person name="Murphy C."/>
            <person name="Pearson M."/>
            <person name="Poon T.W."/>
            <person name="Priest M."/>
            <person name="Roberts A."/>
            <person name="Saif S."/>
            <person name="Shea T."/>
            <person name="Sykes S."/>
            <person name="Wortman J."/>
            <person name="Nusbaum C."/>
            <person name="Birren B."/>
        </authorList>
    </citation>
    <scope>NUCLEOTIDE SEQUENCE [LARGE SCALE GENOMIC DNA]</scope>
    <source>
        <strain evidence="2 3">INRA-310</strain>
    </source>
</reference>
<dbReference type="STRING" id="761204.W2QLH9"/>
<dbReference type="OMA" id="QIKAKMP"/>
<dbReference type="VEuPathDB" id="FungiDB:PPTG_22343"/>
<dbReference type="GeneID" id="20190942"/>
<evidence type="ECO:0000313" key="2">
    <source>
        <dbReference type="EMBL" id="ETN13374.1"/>
    </source>
</evidence>
<dbReference type="Proteomes" id="UP000018817">
    <property type="component" value="Unassembled WGS sequence"/>
</dbReference>
<feature type="compositionally biased region" description="Basic and acidic residues" evidence="1">
    <location>
        <begin position="37"/>
        <end position="48"/>
    </location>
</feature>
<protein>
    <recommendedName>
        <fullName evidence="4">MULE transposase domain-containing protein</fullName>
    </recommendedName>
</protein>
<reference evidence="3" key="1">
    <citation type="submission" date="2011-12" db="EMBL/GenBank/DDBJ databases">
        <authorList>
            <consortium name="The Broad Institute Genome Sequencing Platform"/>
            <person name="Russ C."/>
            <person name="Tyler B."/>
            <person name="Panabieres F."/>
            <person name="Shan W."/>
            <person name="Tripathy S."/>
            <person name="Grunwald N."/>
            <person name="Machado M."/>
            <person name="Young S.K."/>
            <person name="Zeng Q."/>
            <person name="Gargeya S."/>
            <person name="Fitzgerald M."/>
            <person name="Haas B."/>
            <person name="Abouelleil A."/>
            <person name="Alvarado L."/>
            <person name="Arachchi H.M."/>
            <person name="Berlin A."/>
            <person name="Chapman S.B."/>
            <person name="Gearin G."/>
            <person name="Goldberg J."/>
            <person name="Griggs A."/>
            <person name="Gujja S."/>
            <person name="Hansen M."/>
            <person name="Heiman D."/>
            <person name="Howarth C."/>
            <person name="Larimer J."/>
            <person name="Lui A."/>
            <person name="MacDonald P.J.P."/>
            <person name="McCowen C."/>
            <person name="Montmayeur A."/>
            <person name="Murphy C."/>
            <person name="Neiman D."/>
            <person name="Pearson M."/>
            <person name="Priest M."/>
            <person name="Roberts A."/>
            <person name="Saif S."/>
            <person name="Shea T."/>
            <person name="Sisk P."/>
            <person name="Stolte C."/>
            <person name="Sykes S."/>
            <person name="Wortman J."/>
            <person name="Nusbaum C."/>
            <person name="Birren B."/>
        </authorList>
    </citation>
    <scope>NUCLEOTIDE SEQUENCE [LARGE SCALE GENOMIC DNA]</scope>
    <source>
        <strain evidence="3">INRA-310</strain>
    </source>
</reference>
<dbReference type="AlphaFoldDB" id="W2QLH9"/>
<feature type="compositionally biased region" description="Acidic residues" evidence="1">
    <location>
        <begin position="100"/>
        <end position="117"/>
    </location>
</feature>
<feature type="compositionally biased region" description="Basic and acidic residues" evidence="1">
    <location>
        <begin position="122"/>
        <end position="139"/>
    </location>
</feature>
<proteinExistence type="predicted"/>
<dbReference type="PANTHER" id="PTHR31569:SF4">
    <property type="entry name" value="SWIM-TYPE DOMAIN-CONTAINING PROTEIN"/>
    <property type="match status" value="1"/>
</dbReference>
<sequence length="581" mass="66263">MARTHKTTQIKAKMPEQERVAEEARQTNLALLRAARTRSERTLARDIMDTSCAGSTEVTEDSEAQDRAEDATEGTSDEEGGDGEAQVCVDTPSEAKKTTDDEEDASGEDEEDGEEEQVASNEKGEDKAEEAGVEKETTRTRRQGKKRTVSDVDEEELVQAPAFKAQHDSWSSLEQPLKKYMETTHQNIVVTEVINVARSNAALRRQVRYQGLTDSELPLVPAKMEPYQRKFICTHEVYAHNHRVSEDINRFYPGIRQVPADSPLIPDIELLVEAEAGTTSVYNYIRENTNHRVTMDDVHNLLRRLLKQSKCLDMREVEVFLKKLPKDRALYCHFHMKHAITNMTYSITEEDYQMHREEFKILACQDDRTKLWEYFDKNWDDCCEIWVMTYRVDLPHFGNHINNRLESALDNQRRKEEEYRSKVEMPGALRDVAAAIKTQYDVATDAAVVNNYTFSNNGTTVSVSGGEREYLLKKEGYLCDSGFAQTMELPCRHARMYKMSSDNPFIIPFSTIAPTWLSQQELTEVAAPFVAKIYKDHLQAADGRLSIAKKYSQAQQALSRISGELARFEDDAFASAMSQLD</sequence>
<evidence type="ECO:0008006" key="4">
    <source>
        <dbReference type="Google" id="ProtNLM"/>
    </source>
</evidence>
<name>W2QLH9_PHYN3</name>
<dbReference type="RefSeq" id="XP_008901631.1">
    <property type="nucleotide sequence ID" value="XM_008903383.1"/>
</dbReference>
<feature type="region of interest" description="Disordered" evidence="1">
    <location>
        <begin position="1"/>
        <end position="24"/>
    </location>
</feature>
<evidence type="ECO:0000313" key="3">
    <source>
        <dbReference type="Proteomes" id="UP000018817"/>
    </source>
</evidence>
<accession>W2QLH9</accession>